<sequence length="303" mass="34284">MTMGPLGGLSGWVYVREVSWMSDGTGGAEALCGGGEPERSDSLRTFGEVVKAFRKRAGLTQEEFAPQVRYSVPTVASIEQGRRFPPLDFVERAEEVLDAFGVLRGAARHLSRQPGLASWFRQWARFEAEAVSLYTYECRLVPGLLQTEAYARTLFTNQLPPLSDDQIETQWVARAERQRLLKERPNTAFSFILEEHLFLRRTGGAQTTRELIDHVLRLAELRNVEVQVMPLERKAHAGMDGPMQLLETPDARWFAYNEGQRGGMFVSERKEVSVLQMRYARMRSQALSLDDSLGLLQRMRGAS</sequence>
<dbReference type="CDD" id="cd00093">
    <property type="entry name" value="HTH_XRE"/>
    <property type="match status" value="1"/>
</dbReference>
<accession>A0A6G3TKV5</accession>
<dbReference type="SMART" id="SM00530">
    <property type="entry name" value="HTH_XRE"/>
    <property type="match status" value="1"/>
</dbReference>
<dbReference type="PROSITE" id="PS50943">
    <property type="entry name" value="HTH_CROC1"/>
    <property type="match status" value="1"/>
</dbReference>
<protein>
    <submittedName>
        <fullName evidence="2">Helix-turn-helix domain-containing protein</fullName>
    </submittedName>
</protein>
<comment type="caution">
    <text evidence="2">The sequence shown here is derived from an EMBL/GenBank/DDBJ whole genome shotgun (WGS) entry which is preliminary data.</text>
</comment>
<gene>
    <name evidence="2" type="ORF">G3I66_29850</name>
</gene>
<proteinExistence type="predicted"/>
<dbReference type="Pfam" id="PF13560">
    <property type="entry name" value="HTH_31"/>
    <property type="match status" value="1"/>
</dbReference>
<dbReference type="InterPro" id="IPR043917">
    <property type="entry name" value="DUF5753"/>
</dbReference>
<dbReference type="SUPFAM" id="SSF47413">
    <property type="entry name" value="lambda repressor-like DNA-binding domains"/>
    <property type="match status" value="1"/>
</dbReference>
<dbReference type="Gene3D" id="1.10.260.40">
    <property type="entry name" value="lambda repressor-like DNA-binding domains"/>
    <property type="match status" value="1"/>
</dbReference>
<dbReference type="InterPro" id="IPR001387">
    <property type="entry name" value="Cro/C1-type_HTH"/>
</dbReference>
<evidence type="ECO:0000259" key="1">
    <source>
        <dbReference type="PROSITE" id="PS50943"/>
    </source>
</evidence>
<dbReference type="EMBL" id="JAAGMQ010000881">
    <property type="protein sequence ID" value="NEC37350.1"/>
    <property type="molecule type" value="Genomic_DNA"/>
</dbReference>
<reference evidence="2 3" key="1">
    <citation type="submission" date="2020-01" db="EMBL/GenBank/DDBJ databases">
        <title>Insect and environment-associated Actinomycetes.</title>
        <authorList>
            <person name="Currrie C."/>
            <person name="Chevrette M."/>
            <person name="Carlson C."/>
            <person name="Stubbendieck R."/>
            <person name="Wendt-Pienkowski E."/>
        </authorList>
    </citation>
    <scope>NUCLEOTIDE SEQUENCE [LARGE SCALE GENOMIC DNA]</scope>
    <source>
        <strain evidence="2 3">SID7739</strain>
    </source>
</reference>
<feature type="domain" description="HTH cro/C1-type" evidence="1">
    <location>
        <begin position="50"/>
        <end position="103"/>
    </location>
</feature>
<evidence type="ECO:0000313" key="3">
    <source>
        <dbReference type="Proteomes" id="UP000475666"/>
    </source>
</evidence>
<dbReference type="Proteomes" id="UP000475666">
    <property type="component" value="Unassembled WGS sequence"/>
</dbReference>
<dbReference type="AlphaFoldDB" id="A0A6G3TKV5"/>
<dbReference type="Pfam" id="PF19054">
    <property type="entry name" value="DUF5753"/>
    <property type="match status" value="1"/>
</dbReference>
<dbReference type="GO" id="GO:0003677">
    <property type="term" value="F:DNA binding"/>
    <property type="evidence" value="ECO:0007669"/>
    <property type="project" value="InterPro"/>
</dbReference>
<organism evidence="2 3">
    <name type="scientific">Streptomyces rubrogriseus</name>
    <dbReference type="NCBI Taxonomy" id="194673"/>
    <lineage>
        <taxon>Bacteria</taxon>
        <taxon>Bacillati</taxon>
        <taxon>Actinomycetota</taxon>
        <taxon>Actinomycetes</taxon>
        <taxon>Kitasatosporales</taxon>
        <taxon>Streptomycetaceae</taxon>
        <taxon>Streptomyces</taxon>
        <taxon>Streptomyces violaceoruber group</taxon>
    </lineage>
</organism>
<dbReference type="InterPro" id="IPR010982">
    <property type="entry name" value="Lambda_DNA-bd_dom_sf"/>
</dbReference>
<name>A0A6G3TKV5_9ACTN</name>
<evidence type="ECO:0000313" key="2">
    <source>
        <dbReference type="EMBL" id="NEC37350.1"/>
    </source>
</evidence>